<dbReference type="InterPro" id="IPR011009">
    <property type="entry name" value="Kinase-like_dom_sf"/>
</dbReference>
<dbReference type="AlphaFoldDB" id="A0A9E7TJQ4"/>
<dbReference type="SUPFAM" id="SSF56112">
    <property type="entry name" value="Protein kinase-like (PK-like)"/>
    <property type="match status" value="1"/>
</dbReference>
<reference evidence="3" key="1">
    <citation type="submission" date="2022-04" db="EMBL/GenBank/DDBJ databases">
        <title>Complete genome of Methanoplanus endosymbiosus DSM 3599.</title>
        <authorList>
            <person name="Chen S.-C."/>
            <person name="You Y.-T."/>
            <person name="Zhou Y.-Z."/>
            <person name="Lai M.-C."/>
        </authorList>
    </citation>
    <scope>NUCLEOTIDE SEQUENCE</scope>
    <source>
        <strain evidence="3">DSM 3599</strain>
    </source>
</reference>
<dbReference type="Pfam" id="PF00069">
    <property type="entry name" value="Pkinase"/>
    <property type="match status" value="1"/>
</dbReference>
<dbReference type="GeneID" id="74308419"/>
<dbReference type="EMBL" id="CP096115">
    <property type="protein sequence ID" value="UUX92054.1"/>
    <property type="molecule type" value="Genomic_DNA"/>
</dbReference>
<dbReference type="InterPro" id="IPR000719">
    <property type="entry name" value="Prot_kinase_dom"/>
</dbReference>
<feature type="compositionally biased region" description="Basic and acidic residues" evidence="1">
    <location>
        <begin position="409"/>
        <end position="418"/>
    </location>
</feature>
<evidence type="ECO:0000313" key="4">
    <source>
        <dbReference type="Proteomes" id="UP001060368"/>
    </source>
</evidence>
<dbReference type="Proteomes" id="UP001060368">
    <property type="component" value="Chromosome"/>
</dbReference>
<dbReference type="GO" id="GO:0004672">
    <property type="term" value="F:protein kinase activity"/>
    <property type="evidence" value="ECO:0007669"/>
    <property type="project" value="InterPro"/>
</dbReference>
<feature type="domain" description="Protein kinase" evidence="2">
    <location>
        <begin position="14"/>
        <end position="317"/>
    </location>
</feature>
<dbReference type="GO" id="GO:0005524">
    <property type="term" value="F:ATP binding"/>
    <property type="evidence" value="ECO:0007669"/>
    <property type="project" value="InterPro"/>
</dbReference>
<feature type="region of interest" description="Disordered" evidence="1">
    <location>
        <begin position="363"/>
        <end position="464"/>
    </location>
</feature>
<feature type="compositionally biased region" description="Basic and acidic residues" evidence="1">
    <location>
        <begin position="425"/>
        <end position="438"/>
    </location>
</feature>
<evidence type="ECO:0000256" key="1">
    <source>
        <dbReference type="SAM" id="MobiDB-lite"/>
    </source>
</evidence>
<organism evidence="3 4">
    <name type="scientific">Methanoplanus endosymbiosus</name>
    <dbReference type="NCBI Taxonomy" id="33865"/>
    <lineage>
        <taxon>Archaea</taxon>
        <taxon>Methanobacteriati</taxon>
        <taxon>Methanobacteriota</taxon>
        <taxon>Stenosarchaea group</taxon>
        <taxon>Methanomicrobia</taxon>
        <taxon>Methanomicrobiales</taxon>
        <taxon>Methanomicrobiaceae</taxon>
        <taxon>Methanoplanus</taxon>
    </lineage>
</organism>
<keyword evidence="4" id="KW-1185">Reference proteome</keyword>
<dbReference type="RefSeq" id="WP_257742206.1">
    <property type="nucleotide sequence ID" value="NZ_CP096115.1"/>
</dbReference>
<evidence type="ECO:0000313" key="3">
    <source>
        <dbReference type="EMBL" id="UUX92054.1"/>
    </source>
</evidence>
<evidence type="ECO:0000259" key="2">
    <source>
        <dbReference type="PROSITE" id="PS50011"/>
    </source>
</evidence>
<proteinExistence type="predicted"/>
<feature type="compositionally biased region" description="Polar residues" evidence="1">
    <location>
        <begin position="385"/>
        <end position="401"/>
    </location>
</feature>
<protein>
    <recommendedName>
        <fullName evidence="2">Protein kinase domain-containing protein</fullName>
    </recommendedName>
</protein>
<dbReference type="KEGG" id="mend:L6E24_11920"/>
<sequence>MDNTCVYDRTGVKYTLIHPPKKGGEGEVFKLSENPALCAKIYYRNIITEEIRDKITSMTDNPPACDLTEHNKNTRSASIAWPVSELYKYPGRKDFCGFLMPVIDTELFREAHMYYDPQDRNKYLSGSFTWKYLLTTAYNIAYTVSAIHRSGHCIGDMSGSNILVARTAAISIIDCDSFQIENKKTGKKYFTKVATGDYLAPELMGINFRTENIDRYYSDLFSLSILIFKFLMNGVHPFQARGKGVEDYPTTEHKIKNGIFPYLRNVRQIYPPLYAPPYAILSPEIRALFERCFVKGIDKPYMRPDADEWVTVLQDELSGLKQCDNNPNHWHSGHLQICPWCEILKIKKKEYFPYNGPKTVKPKTKVPNAKITSPDARTPPEIPADNNSTGIQGLNKYQSKYQSKHHQKDTKTLPDTEKSSAAIKTDIKTDTAQRREPALKNSAVKTTDPVADAGIKAQNTETKKPGIIPERQRVIPEKPEIIEEKPENREIILLKPEIRPQIIDLKFDPDCDNKAEIEIINRNQDPLEITAEPLHRWILLPEKNFSVRDKKIIEITVERSYFESRPAGIKYKSWIQFKTPAGSEKTEINVSLQKEPILTVIPDKRLLFRGIKKPDINRADNDAQKTVQSIEITNSGERTLNGEITSDNRWIKAEPENFSIQGKQKIDVSIIPEYMSSKAIQTGRITVRSNGGRCDIRVIASLK</sequence>
<accession>A0A9E7TJQ4</accession>
<dbReference type="PROSITE" id="PS50011">
    <property type="entry name" value="PROTEIN_KINASE_DOM"/>
    <property type="match status" value="1"/>
</dbReference>
<dbReference type="Gene3D" id="1.10.510.10">
    <property type="entry name" value="Transferase(Phosphotransferase) domain 1"/>
    <property type="match status" value="1"/>
</dbReference>
<gene>
    <name evidence="3" type="ORF">L6E24_11920</name>
</gene>
<name>A0A9E7TJQ4_9EURY</name>
<dbReference type="SMART" id="SM00220">
    <property type="entry name" value="S_TKc"/>
    <property type="match status" value="1"/>
</dbReference>